<evidence type="ECO:0000313" key="1">
    <source>
        <dbReference type="EMBL" id="TFY65308.1"/>
    </source>
</evidence>
<name>A0A4Y9YUE1_9AGAM</name>
<dbReference type="Proteomes" id="UP000298327">
    <property type="component" value="Unassembled WGS sequence"/>
</dbReference>
<proteinExistence type="predicted"/>
<accession>A0A4Y9YUE1</accession>
<keyword evidence="2" id="KW-1185">Reference proteome</keyword>
<dbReference type="AlphaFoldDB" id="A0A4Y9YUE1"/>
<evidence type="ECO:0000313" key="2">
    <source>
        <dbReference type="Proteomes" id="UP000298327"/>
    </source>
</evidence>
<gene>
    <name evidence="1" type="ORF">EVG20_g5639</name>
</gene>
<dbReference type="EMBL" id="SEOQ01000341">
    <property type="protein sequence ID" value="TFY65308.1"/>
    <property type="molecule type" value="Genomic_DNA"/>
</dbReference>
<sequence length="288" mass="31107">MAALVAGTQNIHRAAGCSARVGSGAGKDPDSDRLCHYHVHQKSPQPPRLALAKNCTDPPHRQLQHSALFHGERGPQHAPPAPAADAVRVRACGAVAGTGTAARRAGRLDEESGAPCEDGGAQVSTALCFVVYFVGLRHLRGGVSGHGRGRCGNWMSVSFWGCLGNCIRRRAGGRMDEQHNHCSMLPGALPPHTSARGRHAHLHLHLHSCLHYIDIVSTIPLHTHLHLHLLTMFMHMQETCANAAATHRAHPLRALDARPEEQDDPGPEGAEEQVRTRHLLCVLFMHCA</sequence>
<protein>
    <submittedName>
        <fullName evidence="1">Uncharacterized protein</fullName>
    </submittedName>
</protein>
<organism evidence="1 2">
    <name type="scientific">Dentipellis fragilis</name>
    <dbReference type="NCBI Taxonomy" id="205917"/>
    <lineage>
        <taxon>Eukaryota</taxon>
        <taxon>Fungi</taxon>
        <taxon>Dikarya</taxon>
        <taxon>Basidiomycota</taxon>
        <taxon>Agaricomycotina</taxon>
        <taxon>Agaricomycetes</taxon>
        <taxon>Russulales</taxon>
        <taxon>Hericiaceae</taxon>
        <taxon>Dentipellis</taxon>
    </lineage>
</organism>
<reference evidence="1 2" key="1">
    <citation type="submission" date="2019-02" db="EMBL/GenBank/DDBJ databases">
        <title>Genome sequencing of the rare red list fungi Dentipellis fragilis.</title>
        <authorList>
            <person name="Buettner E."/>
            <person name="Kellner H."/>
        </authorList>
    </citation>
    <scope>NUCLEOTIDE SEQUENCE [LARGE SCALE GENOMIC DNA]</scope>
    <source>
        <strain evidence="1 2">DSM 105465</strain>
    </source>
</reference>
<comment type="caution">
    <text evidence="1">The sequence shown here is derived from an EMBL/GenBank/DDBJ whole genome shotgun (WGS) entry which is preliminary data.</text>
</comment>